<organism evidence="1 2">
    <name type="scientific">Hypothenemus hampei</name>
    <name type="common">Coffee berry borer</name>
    <dbReference type="NCBI Taxonomy" id="57062"/>
    <lineage>
        <taxon>Eukaryota</taxon>
        <taxon>Metazoa</taxon>
        <taxon>Ecdysozoa</taxon>
        <taxon>Arthropoda</taxon>
        <taxon>Hexapoda</taxon>
        <taxon>Insecta</taxon>
        <taxon>Pterygota</taxon>
        <taxon>Neoptera</taxon>
        <taxon>Endopterygota</taxon>
        <taxon>Coleoptera</taxon>
        <taxon>Polyphaga</taxon>
        <taxon>Cucujiformia</taxon>
        <taxon>Curculionidae</taxon>
        <taxon>Scolytinae</taxon>
        <taxon>Hypothenemus</taxon>
    </lineage>
</organism>
<evidence type="ECO:0000313" key="1">
    <source>
        <dbReference type="EMBL" id="KAL1490360.1"/>
    </source>
</evidence>
<dbReference type="AlphaFoldDB" id="A0ABD1E7K0"/>
<protein>
    <submittedName>
        <fullName evidence="1">Uncharacterized protein</fullName>
    </submittedName>
</protein>
<dbReference type="Proteomes" id="UP001566132">
    <property type="component" value="Unassembled WGS sequence"/>
</dbReference>
<reference evidence="1 2" key="1">
    <citation type="submission" date="2024-05" db="EMBL/GenBank/DDBJ databases">
        <title>Genetic variation in Jamaican populations of the coffee berry borer (Hypothenemus hampei).</title>
        <authorList>
            <person name="Errbii M."/>
            <person name="Myrie A."/>
        </authorList>
    </citation>
    <scope>NUCLEOTIDE SEQUENCE [LARGE SCALE GENOMIC DNA]</scope>
    <source>
        <strain evidence="1">JA-Hopewell-2020-01-JO</strain>
        <tissue evidence="1">Whole body</tissue>
    </source>
</reference>
<evidence type="ECO:0000313" key="2">
    <source>
        <dbReference type="Proteomes" id="UP001566132"/>
    </source>
</evidence>
<dbReference type="EMBL" id="JBDJPC010000010">
    <property type="protein sequence ID" value="KAL1490360.1"/>
    <property type="molecule type" value="Genomic_DNA"/>
</dbReference>
<sequence length="140" mass="16051">MALWTFLVQEKDFEEVHLARGSKRSTKQVNYNTKVLMNPIDSFTQNMEIKKGKPDDYSNGSEMEIKMKKNVGEQPIKKYTETDVIDLDNGYSNKFEINKVEKLDEDISPVFNVETPSAEAKEREAVLAHQDLLFCSITLA</sequence>
<gene>
    <name evidence="1" type="ORF">ABEB36_013071</name>
</gene>
<keyword evidence="2" id="KW-1185">Reference proteome</keyword>
<name>A0ABD1E7K0_HYPHA</name>
<comment type="caution">
    <text evidence="1">The sequence shown here is derived from an EMBL/GenBank/DDBJ whole genome shotgun (WGS) entry which is preliminary data.</text>
</comment>
<proteinExistence type="predicted"/>
<accession>A0ABD1E7K0</accession>